<feature type="region of interest" description="Disordered" evidence="1">
    <location>
        <begin position="29"/>
        <end position="50"/>
    </location>
</feature>
<accession>A0A6M3JEM6</accession>
<reference evidence="2" key="1">
    <citation type="submission" date="2020-03" db="EMBL/GenBank/DDBJ databases">
        <title>The deep terrestrial virosphere.</title>
        <authorList>
            <person name="Holmfeldt K."/>
            <person name="Nilsson E."/>
            <person name="Simone D."/>
            <person name="Lopez-Fernandez M."/>
            <person name="Wu X."/>
            <person name="de Brujin I."/>
            <person name="Lundin D."/>
            <person name="Andersson A."/>
            <person name="Bertilsson S."/>
            <person name="Dopson M."/>
        </authorList>
    </citation>
    <scope>NUCLEOTIDE SEQUENCE</scope>
    <source>
        <strain evidence="3">MM415A00148</strain>
        <strain evidence="2">MM415B00245</strain>
    </source>
</reference>
<gene>
    <name evidence="3" type="ORF">MM415A00148_0018</name>
    <name evidence="2" type="ORF">MM415B00245_0033</name>
</gene>
<name>A0A6M3JEM6_9ZZZZ</name>
<dbReference type="AlphaFoldDB" id="A0A6M3JEM6"/>
<dbReference type="EMBL" id="MT142535">
    <property type="protein sequence ID" value="QJA84800.1"/>
    <property type="molecule type" value="Genomic_DNA"/>
</dbReference>
<proteinExistence type="predicted"/>
<evidence type="ECO:0000313" key="3">
    <source>
        <dbReference type="EMBL" id="QJA84800.1"/>
    </source>
</evidence>
<feature type="compositionally biased region" description="Basic and acidic residues" evidence="1">
    <location>
        <begin position="29"/>
        <end position="38"/>
    </location>
</feature>
<evidence type="ECO:0000313" key="2">
    <source>
        <dbReference type="EMBL" id="QJA67327.1"/>
    </source>
</evidence>
<evidence type="ECO:0000256" key="1">
    <source>
        <dbReference type="SAM" id="MobiDB-lite"/>
    </source>
</evidence>
<organism evidence="2">
    <name type="scientific">viral metagenome</name>
    <dbReference type="NCBI Taxonomy" id="1070528"/>
    <lineage>
        <taxon>unclassified sequences</taxon>
        <taxon>metagenomes</taxon>
        <taxon>organismal metagenomes</taxon>
    </lineage>
</organism>
<sequence length="78" mass="8072">MVVGAAVCGDAGGRLRRVEIDMVGREAKLDLPGTKHEDDEAAPTGGEVGGDGEGVGVTVFSVQYSVFSVQCSVGEEMW</sequence>
<dbReference type="EMBL" id="MT141569">
    <property type="protein sequence ID" value="QJA67327.1"/>
    <property type="molecule type" value="Genomic_DNA"/>
</dbReference>
<protein>
    <submittedName>
        <fullName evidence="2">Uncharacterized protein</fullName>
    </submittedName>
</protein>